<dbReference type="SUPFAM" id="SSF103473">
    <property type="entry name" value="MFS general substrate transporter"/>
    <property type="match status" value="1"/>
</dbReference>
<dbReference type="InterPro" id="IPR050171">
    <property type="entry name" value="MFS_Transporters"/>
</dbReference>
<keyword evidence="5 10" id="KW-0812">Transmembrane</keyword>
<dbReference type="PROSITE" id="PS01023">
    <property type="entry name" value="PTR2_2"/>
    <property type="match status" value="1"/>
</dbReference>
<dbReference type="InterPro" id="IPR020846">
    <property type="entry name" value="MFS_dom"/>
</dbReference>
<keyword evidence="6" id="KW-1133">Transmembrane helix</keyword>
<protein>
    <recommendedName>
        <fullName evidence="9">Di-/tripeptide transporter</fullName>
    </recommendedName>
</protein>
<name>A0A192GZK1_9LACO</name>
<evidence type="ECO:0000256" key="2">
    <source>
        <dbReference type="ARBA" id="ARBA00005982"/>
    </source>
</evidence>
<evidence type="ECO:0000313" key="13">
    <source>
        <dbReference type="Proteomes" id="UP000078582"/>
    </source>
</evidence>
<comment type="subcellular location">
    <subcellularLocation>
        <location evidence="1">Cell membrane</location>
        <topology evidence="1">Multi-pass membrane protein</topology>
    </subcellularLocation>
    <subcellularLocation>
        <location evidence="10">Membrane</location>
        <topology evidence="10">Multi-pass membrane protein</topology>
    </subcellularLocation>
</comment>
<dbReference type="Gene3D" id="1.20.1250.20">
    <property type="entry name" value="MFS general substrate transporter like domains"/>
    <property type="match status" value="1"/>
</dbReference>
<reference evidence="12 13" key="1">
    <citation type="submission" date="2016-03" db="EMBL/GenBank/DDBJ databases">
        <title>Pediococcus and Lactobacillus from brewery environment - whole genome sequencing and assembly.</title>
        <authorList>
            <person name="Behr J."/>
            <person name="Geissler A.J."/>
            <person name="Vogel R.F."/>
        </authorList>
    </citation>
    <scope>NUCLEOTIDE SEQUENCE [LARGE SCALE GENOMIC DNA]</scope>
    <source>
        <strain evidence="12 13">TMW 1.1989</strain>
    </source>
</reference>
<evidence type="ECO:0000256" key="9">
    <source>
        <dbReference type="ARBA" id="ARBA00069644"/>
    </source>
</evidence>
<evidence type="ECO:0000313" key="12">
    <source>
        <dbReference type="EMBL" id="ANK61964.1"/>
    </source>
</evidence>
<keyword evidence="4" id="KW-1003">Cell membrane</keyword>
<accession>A0A192GZK1</accession>
<dbReference type="GeneID" id="42981360"/>
<dbReference type="AlphaFoldDB" id="A0A192GZK1"/>
<comment type="function">
    <text evidence="8">Proton-dependent uptake of di- or tri-peptides.</text>
</comment>
<comment type="similarity">
    <text evidence="2 10">Belongs to the major facilitator superfamily. Proton-dependent oligopeptide transporter (POT/PTR) (TC 2.A.17) family.</text>
</comment>
<dbReference type="GO" id="GO:0035443">
    <property type="term" value="P:tripeptide transmembrane transport"/>
    <property type="evidence" value="ECO:0007669"/>
    <property type="project" value="UniProtKB-ARBA"/>
</dbReference>
<dbReference type="InterPro" id="IPR005279">
    <property type="entry name" value="Dipep/tripep_permease"/>
</dbReference>
<dbReference type="FunFam" id="1.20.1250.20:FF:000017">
    <property type="entry name" value="Dipeptide and tripeptide permease A"/>
    <property type="match status" value="1"/>
</dbReference>
<dbReference type="STRING" id="375175.AYR53_03780"/>
<dbReference type="PANTHER" id="PTHR23517">
    <property type="entry name" value="RESISTANCE PROTEIN MDTM, PUTATIVE-RELATED-RELATED"/>
    <property type="match status" value="1"/>
</dbReference>
<gene>
    <name evidence="12" type="ORF">AYR53_03780</name>
</gene>
<evidence type="ECO:0000259" key="11">
    <source>
        <dbReference type="PROSITE" id="PS50850"/>
    </source>
</evidence>
<dbReference type="InterPro" id="IPR000109">
    <property type="entry name" value="POT_fam"/>
</dbReference>
<dbReference type="GO" id="GO:0005886">
    <property type="term" value="C:plasma membrane"/>
    <property type="evidence" value="ECO:0007669"/>
    <property type="project" value="UniProtKB-SubCell"/>
</dbReference>
<evidence type="ECO:0000256" key="6">
    <source>
        <dbReference type="ARBA" id="ARBA00022989"/>
    </source>
</evidence>
<proteinExistence type="inferred from homology"/>
<keyword evidence="3 10" id="KW-0813">Transport</keyword>
<dbReference type="NCBIfam" id="TIGR00924">
    <property type="entry name" value="yjdL_sub1_fam"/>
    <property type="match status" value="1"/>
</dbReference>
<evidence type="ECO:0000256" key="4">
    <source>
        <dbReference type="ARBA" id="ARBA00022475"/>
    </source>
</evidence>
<feature type="domain" description="Major facilitator superfamily (MFS) profile" evidence="11">
    <location>
        <begin position="1"/>
        <end position="201"/>
    </location>
</feature>
<evidence type="ECO:0000256" key="1">
    <source>
        <dbReference type="ARBA" id="ARBA00004651"/>
    </source>
</evidence>
<dbReference type="Pfam" id="PF00854">
    <property type="entry name" value="PTR2"/>
    <property type="match status" value="1"/>
</dbReference>
<dbReference type="GO" id="GO:0071916">
    <property type="term" value="F:dipeptide transmembrane transporter activity"/>
    <property type="evidence" value="ECO:0007669"/>
    <property type="project" value="UniProtKB-ARBA"/>
</dbReference>
<dbReference type="EMBL" id="CP014873">
    <property type="protein sequence ID" value="ANK61964.1"/>
    <property type="molecule type" value="Genomic_DNA"/>
</dbReference>
<keyword evidence="13" id="KW-1185">Reference proteome</keyword>
<dbReference type="RefSeq" id="WP_068279253.1">
    <property type="nucleotide sequence ID" value="NZ_CP014873.1"/>
</dbReference>
<evidence type="ECO:0000256" key="8">
    <source>
        <dbReference type="ARBA" id="ARBA00059575"/>
    </source>
</evidence>
<evidence type="ECO:0000256" key="3">
    <source>
        <dbReference type="ARBA" id="ARBA00022448"/>
    </source>
</evidence>
<dbReference type="PROSITE" id="PS50850">
    <property type="entry name" value="MFS"/>
    <property type="match status" value="1"/>
</dbReference>
<evidence type="ECO:0000256" key="5">
    <source>
        <dbReference type="ARBA" id="ARBA00022692"/>
    </source>
</evidence>
<dbReference type="GO" id="GO:0042937">
    <property type="term" value="F:tripeptide transmembrane transporter activity"/>
    <property type="evidence" value="ECO:0007669"/>
    <property type="project" value="UniProtKB-ARBA"/>
</dbReference>
<evidence type="ECO:0000256" key="7">
    <source>
        <dbReference type="ARBA" id="ARBA00023136"/>
    </source>
</evidence>
<dbReference type="OrthoDB" id="9772725at2"/>
<sequence length="486" mass="53680">MDKYDHQFFGHPRGLSTLFFTELWERFSYYGMRAILLFYMLDKIQNGGLAINATLGASIMAIYGALVFMSSVVGGFVSDRILGPRRTVLYGGILIMFGHIVLSTPMGMIGLLLSILLITMGTGLLKPNVSDMVGGLYSKTDSRRDAGFTIYYMGINIGALIAPWIVGWLGQSYNYHLGFSIAAIGMFVGLLQYYFNGRKYLSDDGLKPTDPLNSDSVKNVIKGIVLGLIALAIILSIMGITGEFSITNIILLITIVGVVLPIVYFTVIIRSSKVTDPERKRIYAYIFLFIASIVFWSIYEQGSVVLALFASSQTDLHILGMHIEPSQLQSVNALFVIMYTPMFAFLWTKLGKRQPSSPNKFAIGMVFAGISFLVMVIPVALFGTSAKVSPFWLILCWGLVEVGEMLISPVGLSLTTKLAPKAFQAQMMSVWFLGDAAAQSINAQIVRFYQPETEIAYFSTFGIIAILVGLLLFAFRNRLQRLIQVA</sequence>
<organism evidence="12 13">
    <name type="scientific">Loigolactobacillus backii</name>
    <dbReference type="NCBI Taxonomy" id="375175"/>
    <lineage>
        <taxon>Bacteria</taxon>
        <taxon>Bacillati</taxon>
        <taxon>Bacillota</taxon>
        <taxon>Bacilli</taxon>
        <taxon>Lactobacillales</taxon>
        <taxon>Lactobacillaceae</taxon>
        <taxon>Loigolactobacillus</taxon>
    </lineage>
</organism>
<evidence type="ECO:0000256" key="10">
    <source>
        <dbReference type="RuleBase" id="RU003755"/>
    </source>
</evidence>
<dbReference type="PROSITE" id="PS01022">
    <property type="entry name" value="PTR2_1"/>
    <property type="match status" value="1"/>
</dbReference>
<dbReference type="GO" id="GO:0015333">
    <property type="term" value="F:peptide:proton symporter activity"/>
    <property type="evidence" value="ECO:0007669"/>
    <property type="project" value="UniProtKB-ARBA"/>
</dbReference>
<dbReference type="PANTHER" id="PTHR23517:SF15">
    <property type="entry name" value="PROTON-DEPENDENT OLIGOPEPTIDE FAMILY TRANSPORT PROTEIN"/>
    <property type="match status" value="1"/>
</dbReference>
<dbReference type="Proteomes" id="UP000078582">
    <property type="component" value="Chromosome"/>
</dbReference>
<dbReference type="InterPro" id="IPR018456">
    <property type="entry name" value="PTR2_symporter_CS"/>
</dbReference>
<dbReference type="CDD" id="cd17346">
    <property type="entry name" value="MFS_DtpA_like"/>
    <property type="match status" value="1"/>
</dbReference>
<dbReference type="InterPro" id="IPR036259">
    <property type="entry name" value="MFS_trans_sf"/>
</dbReference>
<keyword evidence="7" id="KW-0472">Membrane</keyword>